<dbReference type="InterPro" id="IPR011990">
    <property type="entry name" value="TPR-like_helical_dom_sf"/>
</dbReference>
<keyword evidence="9" id="KW-0472">Membrane</keyword>
<evidence type="ECO:0000256" key="4">
    <source>
        <dbReference type="ARBA" id="ARBA00022475"/>
    </source>
</evidence>
<dbReference type="GO" id="GO:0015031">
    <property type="term" value="P:protein transport"/>
    <property type="evidence" value="ECO:0007669"/>
    <property type="project" value="UniProtKB-KW"/>
</dbReference>
<feature type="domain" description="TonB C-terminal" evidence="11">
    <location>
        <begin position="529"/>
        <end position="621"/>
    </location>
</feature>
<comment type="caution">
    <text evidence="12">The sequence shown here is derived from an EMBL/GenBank/DDBJ whole genome shotgun (WGS) entry which is preliminary data.</text>
</comment>
<comment type="similarity">
    <text evidence="2">Belongs to the TonB family.</text>
</comment>
<evidence type="ECO:0000256" key="8">
    <source>
        <dbReference type="ARBA" id="ARBA00022989"/>
    </source>
</evidence>
<keyword evidence="3" id="KW-0813">Transport</keyword>
<feature type="non-terminal residue" evidence="12">
    <location>
        <position position="1"/>
    </location>
</feature>
<dbReference type="EMBL" id="LAZR01015936">
    <property type="protein sequence ID" value="KKM06684.1"/>
    <property type="molecule type" value="Genomic_DNA"/>
</dbReference>
<protein>
    <recommendedName>
        <fullName evidence="11">TonB C-terminal domain-containing protein</fullName>
    </recommendedName>
</protein>
<dbReference type="GO" id="GO:0055085">
    <property type="term" value="P:transmembrane transport"/>
    <property type="evidence" value="ECO:0007669"/>
    <property type="project" value="InterPro"/>
</dbReference>
<dbReference type="NCBIfam" id="TIGR01352">
    <property type="entry name" value="tonB_Cterm"/>
    <property type="match status" value="1"/>
</dbReference>
<dbReference type="InterPro" id="IPR018637">
    <property type="entry name" value="DUF2059"/>
</dbReference>
<dbReference type="Gene3D" id="1.25.40.10">
    <property type="entry name" value="Tetratricopeptide repeat domain"/>
    <property type="match status" value="1"/>
</dbReference>
<proteinExistence type="inferred from homology"/>
<dbReference type="Pfam" id="PF03544">
    <property type="entry name" value="TonB_C"/>
    <property type="match status" value="2"/>
</dbReference>
<dbReference type="PROSITE" id="PS52015">
    <property type="entry name" value="TONB_CTD"/>
    <property type="match status" value="2"/>
</dbReference>
<keyword evidence="6" id="KW-0812">Transmembrane</keyword>
<keyword evidence="8" id="KW-1133">Transmembrane helix</keyword>
<dbReference type="InterPro" id="IPR006260">
    <property type="entry name" value="TonB/TolA_C"/>
</dbReference>
<reference evidence="12" key="1">
    <citation type="journal article" date="2015" name="Nature">
        <title>Complex archaea that bridge the gap between prokaryotes and eukaryotes.</title>
        <authorList>
            <person name="Spang A."/>
            <person name="Saw J.H."/>
            <person name="Jorgensen S.L."/>
            <person name="Zaremba-Niedzwiedzka K."/>
            <person name="Martijn J."/>
            <person name="Lind A.E."/>
            <person name="van Eijk R."/>
            <person name="Schleper C."/>
            <person name="Guy L."/>
            <person name="Ettema T.J."/>
        </authorList>
    </citation>
    <scope>NUCLEOTIDE SEQUENCE</scope>
</reference>
<feature type="region of interest" description="Disordered" evidence="10">
    <location>
        <begin position="496"/>
        <end position="521"/>
    </location>
</feature>
<dbReference type="SUPFAM" id="SSF48452">
    <property type="entry name" value="TPR-like"/>
    <property type="match status" value="1"/>
</dbReference>
<comment type="subcellular location">
    <subcellularLocation>
        <location evidence="1">Cell inner membrane</location>
        <topology evidence="1">Single-pass membrane protein</topology>
        <orientation evidence="1">Periplasmic side</orientation>
    </subcellularLocation>
</comment>
<dbReference type="PANTHER" id="PTHR33446:SF2">
    <property type="entry name" value="PROTEIN TONB"/>
    <property type="match status" value="1"/>
</dbReference>
<keyword evidence="7" id="KW-0653">Protein transport</keyword>
<evidence type="ECO:0000256" key="2">
    <source>
        <dbReference type="ARBA" id="ARBA00006555"/>
    </source>
</evidence>
<evidence type="ECO:0000256" key="9">
    <source>
        <dbReference type="ARBA" id="ARBA00023136"/>
    </source>
</evidence>
<dbReference type="AlphaFoldDB" id="A0A0F9H6H7"/>
<dbReference type="GO" id="GO:0098797">
    <property type="term" value="C:plasma membrane protein complex"/>
    <property type="evidence" value="ECO:0007669"/>
    <property type="project" value="TreeGrafter"/>
</dbReference>
<evidence type="ECO:0000256" key="1">
    <source>
        <dbReference type="ARBA" id="ARBA00004383"/>
    </source>
</evidence>
<dbReference type="InterPro" id="IPR037682">
    <property type="entry name" value="TonB_C"/>
</dbReference>
<dbReference type="Pfam" id="PF09832">
    <property type="entry name" value="DUF2059"/>
    <property type="match status" value="1"/>
</dbReference>
<keyword evidence="5" id="KW-0997">Cell inner membrane</keyword>
<organism evidence="12">
    <name type="scientific">marine sediment metagenome</name>
    <dbReference type="NCBI Taxonomy" id="412755"/>
    <lineage>
        <taxon>unclassified sequences</taxon>
        <taxon>metagenomes</taxon>
        <taxon>ecological metagenomes</taxon>
    </lineage>
</organism>
<feature type="domain" description="TonB C-terminal" evidence="11">
    <location>
        <begin position="403"/>
        <end position="500"/>
    </location>
</feature>
<evidence type="ECO:0000259" key="11">
    <source>
        <dbReference type="PROSITE" id="PS52015"/>
    </source>
</evidence>
<name>A0A0F9H6H7_9ZZZZ</name>
<evidence type="ECO:0000256" key="6">
    <source>
        <dbReference type="ARBA" id="ARBA00022692"/>
    </source>
</evidence>
<dbReference type="PANTHER" id="PTHR33446">
    <property type="entry name" value="PROTEIN TONB-RELATED"/>
    <property type="match status" value="1"/>
</dbReference>
<evidence type="ECO:0000256" key="10">
    <source>
        <dbReference type="SAM" id="MobiDB-lite"/>
    </source>
</evidence>
<dbReference type="InterPro" id="IPR051045">
    <property type="entry name" value="TonB-dependent_transducer"/>
</dbReference>
<dbReference type="GO" id="GO:0031992">
    <property type="term" value="F:energy transducer activity"/>
    <property type="evidence" value="ECO:0007669"/>
    <property type="project" value="TreeGrafter"/>
</dbReference>
<dbReference type="Gene3D" id="3.30.1150.10">
    <property type="match status" value="2"/>
</dbReference>
<evidence type="ECO:0000256" key="7">
    <source>
        <dbReference type="ARBA" id="ARBA00022927"/>
    </source>
</evidence>
<dbReference type="SUPFAM" id="SSF74653">
    <property type="entry name" value="TolA/TonB C-terminal domain"/>
    <property type="match status" value="2"/>
</dbReference>
<evidence type="ECO:0000313" key="12">
    <source>
        <dbReference type="EMBL" id="KKM06684.1"/>
    </source>
</evidence>
<sequence>ELVVPIYAKYFTKDEIDQLIEFYDTPVGKKVISQMPMVLQESMAAGERWGEELGARVLAELREEAANAARVDGFDLAAMLPALDDLPTGAKISREGPSEESEGIIGYEREFEAEVLEVFELGSSQVMFASTAVNLFASTTEAIRAVIGVAQQPPLEVREAMQEEGIQDVALEPLDLPVIGTTAAGWLVKIETAVVDFDMYILILAQGRVSAQVMAMGPSGKIALEDVISLARLMDQRIQSQVPVAAGQTGQASLVAAVKLLVEGEQLALQGSIPDAIAAYSEAQARDSTLTVSGSSWTALCWYGSLWGYAADVMTTCEEAVALVPEEGWIRNSRGVARALTGDTDGAIADFEAFVAWTSVDADREQRQGWIDALRAGTNPFTPDLLELLRKGVNPNSVVLAALLDEPLERLSGPWPRYPEMLRQAGIEGTVLLEFVIDTMGRVEEESIKILRSTNTAFEAPAREVIRQSLYSPGRVRGQAARVLVSQQIGFTIQREPDTERSRRQRPAVTGKREITPSPPTLVVTDSAAVDELPRLLASPPSQYPDSLRGVGIEGVVVLEFVIDTTGHAEPASITVIESPHPAFTDIAREAVLVSVYSPGRKDGVPVAARVRELLTFLNER</sequence>
<evidence type="ECO:0000256" key="5">
    <source>
        <dbReference type="ARBA" id="ARBA00022519"/>
    </source>
</evidence>
<accession>A0A0F9H6H7</accession>
<keyword evidence="4" id="KW-1003">Cell membrane</keyword>
<gene>
    <name evidence="12" type="ORF">LCGC14_1741500</name>
</gene>
<evidence type="ECO:0000256" key="3">
    <source>
        <dbReference type="ARBA" id="ARBA00022448"/>
    </source>
</evidence>